<reference evidence="13" key="1">
    <citation type="journal article" date="2021" name="PeerJ">
        <title>Extensive microbial diversity within the chicken gut microbiome revealed by metagenomics and culture.</title>
        <authorList>
            <person name="Gilroy R."/>
            <person name="Ravi A."/>
            <person name="Getino M."/>
            <person name="Pursley I."/>
            <person name="Horton D.L."/>
            <person name="Alikhan N.F."/>
            <person name="Baker D."/>
            <person name="Gharbi K."/>
            <person name="Hall N."/>
            <person name="Watson M."/>
            <person name="Adriaenssens E.M."/>
            <person name="Foster-Nyarko E."/>
            <person name="Jarju S."/>
            <person name="Secka A."/>
            <person name="Antonio M."/>
            <person name="Oren A."/>
            <person name="Chaudhuri R.R."/>
            <person name="La Ragione R."/>
            <person name="Hildebrand F."/>
            <person name="Pallen M.J."/>
        </authorList>
    </citation>
    <scope>NUCLEOTIDE SEQUENCE</scope>
    <source>
        <strain evidence="13">CHK169-2315</strain>
    </source>
</reference>
<keyword evidence="5" id="KW-0827">Tyrosine biosynthesis</keyword>
<dbReference type="CDD" id="cd04909">
    <property type="entry name" value="ACT_PDH-BS"/>
    <property type="match status" value="1"/>
</dbReference>
<dbReference type="InterPro" id="IPR036291">
    <property type="entry name" value="NAD(P)-bd_dom_sf"/>
</dbReference>
<dbReference type="PROSITE" id="PS51176">
    <property type="entry name" value="PDH_ADH"/>
    <property type="match status" value="1"/>
</dbReference>
<feature type="domain" description="Prephenate/arogenate dehydrogenase" evidence="11">
    <location>
        <begin position="2"/>
        <end position="290"/>
    </location>
</feature>
<evidence type="ECO:0000256" key="2">
    <source>
        <dbReference type="ARBA" id="ARBA00007964"/>
    </source>
</evidence>
<dbReference type="PANTHER" id="PTHR21363">
    <property type="entry name" value="PREPHENATE DEHYDROGENASE"/>
    <property type="match status" value="1"/>
</dbReference>
<dbReference type="InterPro" id="IPR008927">
    <property type="entry name" value="6-PGluconate_DH-like_C_sf"/>
</dbReference>
<evidence type="ECO:0000313" key="14">
    <source>
        <dbReference type="Proteomes" id="UP000823937"/>
    </source>
</evidence>
<protein>
    <recommendedName>
        <fullName evidence="4">Prephenate dehydrogenase</fullName>
        <ecNumber evidence="3">1.3.1.12</ecNumber>
    </recommendedName>
</protein>
<dbReference type="SUPFAM" id="SSF48179">
    <property type="entry name" value="6-phosphogluconate dehydrogenase C-terminal domain-like"/>
    <property type="match status" value="1"/>
</dbReference>
<keyword evidence="7 13" id="KW-0560">Oxidoreductase</keyword>
<evidence type="ECO:0000259" key="11">
    <source>
        <dbReference type="PROSITE" id="PS51176"/>
    </source>
</evidence>
<evidence type="ECO:0000256" key="3">
    <source>
        <dbReference type="ARBA" id="ARBA00012068"/>
    </source>
</evidence>
<name>A0A9D1PMB5_9BACI</name>
<dbReference type="FunFam" id="1.10.3660.10:FF:000003">
    <property type="entry name" value="Prephenate dehydrogenase"/>
    <property type="match status" value="1"/>
</dbReference>
<keyword evidence="8" id="KW-0520">NAD</keyword>
<keyword evidence="6" id="KW-0028">Amino-acid biosynthesis</keyword>
<dbReference type="GO" id="GO:0006571">
    <property type="term" value="P:tyrosine biosynthetic process"/>
    <property type="evidence" value="ECO:0007669"/>
    <property type="project" value="UniProtKB-KW"/>
</dbReference>
<evidence type="ECO:0000259" key="12">
    <source>
        <dbReference type="PROSITE" id="PS51671"/>
    </source>
</evidence>
<dbReference type="InterPro" id="IPR046825">
    <property type="entry name" value="PDH_C"/>
</dbReference>
<dbReference type="InterPro" id="IPR050812">
    <property type="entry name" value="Preph/Arog_dehydrog"/>
</dbReference>
<evidence type="ECO:0000256" key="10">
    <source>
        <dbReference type="ARBA" id="ARBA00049260"/>
    </source>
</evidence>
<dbReference type="SUPFAM" id="SSF51735">
    <property type="entry name" value="NAD(P)-binding Rossmann-fold domains"/>
    <property type="match status" value="1"/>
</dbReference>
<evidence type="ECO:0000256" key="6">
    <source>
        <dbReference type="ARBA" id="ARBA00022605"/>
    </source>
</evidence>
<sequence>MKKILVAGLGLIGGSIAKALNEVEGRYVIGYDVNEASLQYAKETGMISESETDFETACKKAEIIILAAPISATIQLMEKIAHISFDHPVIVTDVSSVKGSILQTSDRLVNDQVTFIGGHPMAGSHKTGVEAAKEHLFENAIYVLTPPTDCAKQKVDTLKEVLAPTKCNFIILEPNEHDEMTSVISHFPHLIASSLVHQARKWEQVHEYLPELAAGGFRDITRIASSNPKMWQDIFQHNGQKMSKLLQDWINEMVTLKEFLDKNSSDEMIQYLDQAKQYRDGLGEKKTRGALPSFYDMYVDVKDEPGSIAKVVQLLANASISLKNIRILEIRDNVNGALRLSVTTEKDRQRAVTLLKENDYEVTVE</sequence>
<dbReference type="Gene3D" id="3.40.50.720">
    <property type="entry name" value="NAD(P)-binding Rossmann-like Domain"/>
    <property type="match status" value="1"/>
</dbReference>
<dbReference type="FunFam" id="3.40.50.720:FF:000208">
    <property type="entry name" value="Prephenate dehydrogenase"/>
    <property type="match status" value="1"/>
</dbReference>
<evidence type="ECO:0000256" key="7">
    <source>
        <dbReference type="ARBA" id="ARBA00023002"/>
    </source>
</evidence>
<dbReference type="InterPro" id="IPR003099">
    <property type="entry name" value="Prephen_DH"/>
</dbReference>
<proteinExistence type="inferred from homology"/>
<dbReference type="GO" id="GO:0070403">
    <property type="term" value="F:NAD+ binding"/>
    <property type="evidence" value="ECO:0007669"/>
    <property type="project" value="InterPro"/>
</dbReference>
<comment type="caution">
    <text evidence="13">The sequence shown here is derived from an EMBL/GenBank/DDBJ whole genome shotgun (WGS) entry which is preliminary data.</text>
</comment>
<evidence type="ECO:0000256" key="9">
    <source>
        <dbReference type="ARBA" id="ARBA00023141"/>
    </source>
</evidence>
<dbReference type="Proteomes" id="UP000823937">
    <property type="component" value="Unassembled WGS sequence"/>
</dbReference>
<dbReference type="PROSITE" id="PS51671">
    <property type="entry name" value="ACT"/>
    <property type="match status" value="1"/>
</dbReference>
<evidence type="ECO:0000313" key="13">
    <source>
        <dbReference type="EMBL" id="HIV75168.1"/>
    </source>
</evidence>
<dbReference type="SUPFAM" id="SSF55021">
    <property type="entry name" value="ACT-like"/>
    <property type="match status" value="1"/>
</dbReference>
<dbReference type="InterPro" id="IPR002912">
    <property type="entry name" value="ACT_dom"/>
</dbReference>
<dbReference type="Gene3D" id="3.30.2130.10">
    <property type="entry name" value="VC0802-like"/>
    <property type="match status" value="1"/>
</dbReference>
<evidence type="ECO:0000256" key="1">
    <source>
        <dbReference type="ARBA" id="ARBA00005067"/>
    </source>
</evidence>
<dbReference type="GO" id="GO:0004665">
    <property type="term" value="F:prephenate dehydrogenase (NADP+) activity"/>
    <property type="evidence" value="ECO:0007669"/>
    <property type="project" value="InterPro"/>
</dbReference>
<dbReference type="Pfam" id="PF20463">
    <property type="entry name" value="PDH_C"/>
    <property type="match status" value="1"/>
</dbReference>
<dbReference type="EC" id="1.3.1.12" evidence="3"/>
<dbReference type="InterPro" id="IPR045865">
    <property type="entry name" value="ACT-like_dom_sf"/>
</dbReference>
<dbReference type="Gene3D" id="1.10.3660.10">
    <property type="entry name" value="6-phosphogluconate dehydrogenase C-terminal like domain"/>
    <property type="match status" value="1"/>
</dbReference>
<comment type="pathway">
    <text evidence="1">Amino-acid biosynthesis; L-tyrosine biosynthesis; (4-hydroxyphenyl)pyruvate from prephenate (NAD(+) route): step 1/1.</text>
</comment>
<feature type="domain" description="ACT" evidence="12">
    <location>
        <begin position="296"/>
        <end position="365"/>
    </location>
</feature>
<evidence type="ECO:0000256" key="5">
    <source>
        <dbReference type="ARBA" id="ARBA00022498"/>
    </source>
</evidence>
<reference evidence="13" key="2">
    <citation type="submission" date="2021-04" db="EMBL/GenBank/DDBJ databases">
        <authorList>
            <person name="Gilroy R."/>
        </authorList>
    </citation>
    <scope>NUCLEOTIDE SEQUENCE</scope>
    <source>
        <strain evidence="13">CHK169-2315</strain>
    </source>
</reference>
<comment type="catalytic activity">
    <reaction evidence="10">
        <text>prephenate + NAD(+) = 3-(4-hydroxyphenyl)pyruvate + CO2 + NADH</text>
        <dbReference type="Rhea" id="RHEA:13869"/>
        <dbReference type="ChEBI" id="CHEBI:16526"/>
        <dbReference type="ChEBI" id="CHEBI:29934"/>
        <dbReference type="ChEBI" id="CHEBI:36242"/>
        <dbReference type="ChEBI" id="CHEBI:57540"/>
        <dbReference type="ChEBI" id="CHEBI:57945"/>
        <dbReference type="EC" id="1.3.1.12"/>
    </reaction>
</comment>
<dbReference type="EMBL" id="DXHX01000125">
    <property type="protein sequence ID" value="HIV75168.1"/>
    <property type="molecule type" value="Genomic_DNA"/>
</dbReference>
<organism evidence="13 14">
    <name type="scientific">Candidatus Pseudogracilibacillus intestinigallinarum</name>
    <dbReference type="NCBI Taxonomy" id="2838742"/>
    <lineage>
        <taxon>Bacteria</taxon>
        <taxon>Bacillati</taxon>
        <taxon>Bacillota</taxon>
        <taxon>Bacilli</taxon>
        <taxon>Bacillales</taxon>
        <taxon>Bacillaceae</taxon>
        <taxon>Pseudogracilibacillus</taxon>
    </lineage>
</organism>
<dbReference type="NCBIfam" id="NF005107">
    <property type="entry name" value="PRK06545.1-5"/>
    <property type="match status" value="1"/>
</dbReference>
<dbReference type="AlphaFoldDB" id="A0A9D1PMB5"/>
<accession>A0A9D1PMB5</accession>
<dbReference type="Pfam" id="PF02153">
    <property type="entry name" value="PDH_N"/>
    <property type="match status" value="1"/>
</dbReference>
<dbReference type="GO" id="GO:0008977">
    <property type="term" value="F:prephenate dehydrogenase (NAD+) activity"/>
    <property type="evidence" value="ECO:0007669"/>
    <property type="project" value="UniProtKB-EC"/>
</dbReference>
<dbReference type="PANTHER" id="PTHR21363:SF0">
    <property type="entry name" value="PREPHENATE DEHYDROGENASE [NADP(+)]"/>
    <property type="match status" value="1"/>
</dbReference>
<dbReference type="InterPro" id="IPR046826">
    <property type="entry name" value="PDH_N"/>
</dbReference>
<evidence type="ECO:0000256" key="8">
    <source>
        <dbReference type="ARBA" id="ARBA00023027"/>
    </source>
</evidence>
<evidence type="ECO:0000256" key="4">
    <source>
        <dbReference type="ARBA" id="ARBA00016891"/>
    </source>
</evidence>
<keyword evidence="9" id="KW-0057">Aromatic amino acid biosynthesis</keyword>
<gene>
    <name evidence="13" type="ORF">H9895_08840</name>
</gene>
<comment type="similarity">
    <text evidence="2">Belongs to the prephenate/arogenate dehydrogenase family.</text>
</comment>